<reference evidence="1" key="1">
    <citation type="submission" date="2018-02" db="EMBL/GenBank/DDBJ databases">
        <title>Rhizophora mucronata_Transcriptome.</title>
        <authorList>
            <person name="Meera S.P."/>
            <person name="Sreeshan A."/>
            <person name="Augustine A."/>
        </authorList>
    </citation>
    <scope>NUCLEOTIDE SEQUENCE</scope>
    <source>
        <tissue evidence="1">Leaf</tissue>
    </source>
</reference>
<organism evidence="1">
    <name type="scientific">Rhizophora mucronata</name>
    <name type="common">Asiatic mangrove</name>
    <dbReference type="NCBI Taxonomy" id="61149"/>
    <lineage>
        <taxon>Eukaryota</taxon>
        <taxon>Viridiplantae</taxon>
        <taxon>Streptophyta</taxon>
        <taxon>Embryophyta</taxon>
        <taxon>Tracheophyta</taxon>
        <taxon>Spermatophyta</taxon>
        <taxon>Magnoliopsida</taxon>
        <taxon>eudicotyledons</taxon>
        <taxon>Gunneridae</taxon>
        <taxon>Pentapetalae</taxon>
        <taxon>rosids</taxon>
        <taxon>fabids</taxon>
        <taxon>Malpighiales</taxon>
        <taxon>Rhizophoraceae</taxon>
        <taxon>Rhizophora</taxon>
    </lineage>
</organism>
<protein>
    <submittedName>
        <fullName evidence="1">Uncharacterized protein</fullName>
    </submittedName>
</protein>
<proteinExistence type="predicted"/>
<evidence type="ECO:0000313" key="1">
    <source>
        <dbReference type="EMBL" id="MBX11179.1"/>
    </source>
</evidence>
<accession>A0A2P2KZQ2</accession>
<dbReference type="EMBL" id="GGEC01030695">
    <property type="protein sequence ID" value="MBX11179.1"/>
    <property type="molecule type" value="Transcribed_RNA"/>
</dbReference>
<name>A0A2P2KZQ2_RHIMU</name>
<sequence>MFCRKDHTFKLSPLRLILGADDGSIEPSPTHYRRRLQFSIFLRSRDK</sequence>
<dbReference type="AlphaFoldDB" id="A0A2P2KZQ2"/>